<proteinExistence type="inferred from homology"/>
<feature type="domain" description="HTH lysR-type" evidence="5">
    <location>
        <begin position="6"/>
        <end position="63"/>
    </location>
</feature>
<organism evidence="6 7">
    <name type="scientific">Ferruginivarius sediminum</name>
    <dbReference type="NCBI Taxonomy" id="2661937"/>
    <lineage>
        <taxon>Bacteria</taxon>
        <taxon>Pseudomonadati</taxon>
        <taxon>Pseudomonadota</taxon>
        <taxon>Alphaproteobacteria</taxon>
        <taxon>Rhodospirillales</taxon>
        <taxon>Rhodospirillaceae</taxon>
        <taxon>Ferruginivarius</taxon>
    </lineage>
</organism>
<dbReference type="Gene3D" id="3.40.190.10">
    <property type="entry name" value="Periplasmic binding protein-like II"/>
    <property type="match status" value="2"/>
</dbReference>
<dbReference type="RefSeq" id="WP_114580268.1">
    <property type="nucleotide sequence ID" value="NZ_QPMH01000001.1"/>
</dbReference>
<evidence type="ECO:0000256" key="1">
    <source>
        <dbReference type="ARBA" id="ARBA00009437"/>
    </source>
</evidence>
<protein>
    <submittedName>
        <fullName evidence="6">Transcriptional regulator GcvA</fullName>
    </submittedName>
</protein>
<dbReference type="PANTHER" id="PTHR30537:SF26">
    <property type="entry name" value="GLYCINE CLEAVAGE SYSTEM TRANSCRIPTIONAL ACTIVATOR"/>
    <property type="match status" value="1"/>
</dbReference>
<dbReference type="InterPro" id="IPR005119">
    <property type="entry name" value="LysR_subst-bd"/>
</dbReference>
<dbReference type="SUPFAM" id="SSF46785">
    <property type="entry name" value="Winged helix' DNA-binding domain"/>
    <property type="match status" value="1"/>
</dbReference>
<evidence type="ECO:0000259" key="5">
    <source>
        <dbReference type="PROSITE" id="PS50931"/>
    </source>
</evidence>
<dbReference type="InterPro" id="IPR000847">
    <property type="entry name" value="LysR_HTH_N"/>
</dbReference>
<dbReference type="SUPFAM" id="SSF53850">
    <property type="entry name" value="Periplasmic binding protein-like II"/>
    <property type="match status" value="1"/>
</dbReference>
<comment type="similarity">
    <text evidence="1">Belongs to the LysR transcriptional regulatory family.</text>
</comment>
<dbReference type="CDD" id="cd08432">
    <property type="entry name" value="PBP2_GcdR_TrpI_HvrB_AmpR_like"/>
    <property type="match status" value="1"/>
</dbReference>
<dbReference type="PANTHER" id="PTHR30537">
    <property type="entry name" value="HTH-TYPE TRANSCRIPTIONAL REGULATOR"/>
    <property type="match status" value="1"/>
</dbReference>
<keyword evidence="4" id="KW-0804">Transcription</keyword>
<dbReference type="GO" id="GO:0003700">
    <property type="term" value="F:DNA-binding transcription factor activity"/>
    <property type="evidence" value="ECO:0007669"/>
    <property type="project" value="InterPro"/>
</dbReference>
<comment type="caution">
    <text evidence="6">The sequence shown here is derived from an EMBL/GenBank/DDBJ whole genome shotgun (WGS) entry which is preliminary data.</text>
</comment>
<keyword evidence="2" id="KW-0805">Transcription regulation</keyword>
<dbReference type="EMBL" id="QPMH01000001">
    <property type="protein sequence ID" value="RDD63755.1"/>
    <property type="molecule type" value="Genomic_DNA"/>
</dbReference>
<dbReference type="InterPro" id="IPR058163">
    <property type="entry name" value="LysR-type_TF_proteobact-type"/>
</dbReference>
<keyword evidence="7" id="KW-1185">Reference proteome</keyword>
<keyword evidence="3" id="KW-0238">DNA-binding</keyword>
<sequence>MSRRLPPLNALRAFEAAARHLSFTKAAEELFVTQAAVSHQVKALEAQLGLALFRRKNRAILLTDAGQAYLPVVRDAFDNIAEATERLQAGEDDGPLRITTLQSFAAKWLLPRLSRFRAVHPDIDVLLATSEEAVDLHKGDMDAAIRFTELRETDLEMVHLMNETMFPVCSPALRDGTPPLETPVDLRHHTLLQDRCHDSPADPGWRVWMEAAGLRGIDPHRGPGYSDSSLVLQAAVAGQGVALGRRSLAIDDLGAGHLVSPFGPVLRTGYSYWFVCTPAKARDPRVRAFREWLGKQIREERLDPLSDDEAAATHSP</sequence>
<dbReference type="FunFam" id="1.10.10.10:FF:000038">
    <property type="entry name" value="Glycine cleavage system transcriptional activator"/>
    <property type="match status" value="1"/>
</dbReference>
<dbReference type="PROSITE" id="PS50931">
    <property type="entry name" value="HTH_LYSR"/>
    <property type="match status" value="1"/>
</dbReference>
<accession>A0A369TH99</accession>
<evidence type="ECO:0000256" key="2">
    <source>
        <dbReference type="ARBA" id="ARBA00023015"/>
    </source>
</evidence>
<dbReference type="Proteomes" id="UP000253941">
    <property type="component" value="Unassembled WGS sequence"/>
</dbReference>
<dbReference type="PRINTS" id="PR00039">
    <property type="entry name" value="HTHLYSR"/>
</dbReference>
<evidence type="ECO:0000256" key="3">
    <source>
        <dbReference type="ARBA" id="ARBA00023125"/>
    </source>
</evidence>
<dbReference type="FunFam" id="3.40.190.10:FF:000017">
    <property type="entry name" value="Glycine cleavage system transcriptional activator"/>
    <property type="match status" value="1"/>
</dbReference>
<dbReference type="GO" id="GO:0043565">
    <property type="term" value="F:sequence-specific DNA binding"/>
    <property type="evidence" value="ECO:0007669"/>
    <property type="project" value="TreeGrafter"/>
</dbReference>
<gene>
    <name evidence="6" type="ORF">DRB17_00840</name>
</gene>
<evidence type="ECO:0000313" key="6">
    <source>
        <dbReference type="EMBL" id="RDD63755.1"/>
    </source>
</evidence>
<dbReference type="AlphaFoldDB" id="A0A369TH99"/>
<evidence type="ECO:0000256" key="4">
    <source>
        <dbReference type="ARBA" id="ARBA00023163"/>
    </source>
</evidence>
<evidence type="ECO:0000313" key="7">
    <source>
        <dbReference type="Proteomes" id="UP000253941"/>
    </source>
</evidence>
<dbReference type="NCBIfam" id="NF008352">
    <property type="entry name" value="PRK11139.1"/>
    <property type="match status" value="1"/>
</dbReference>
<reference evidence="6 7" key="1">
    <citation type="submission" date="2018-07" db="EMBL/GenBank/DDBJ databases">
        <title>Venubactetium sediminum gen. nov., sp. nov., isolated from a marine solar saltern.</title>
        <authorList>
            <person name="Wang S."/>
        </authorList>
    </citation>
    <scope>NUCLEOTIDE SEQUENCE [LARGE SCALE GENOMIC DNA]</scope>
    <source>
        <strain evidence="6 7">WD2A32</strain>
    </source>
</reference>
<dbReference type="Pfam" id="PF00126">
    <property type="entry name" value="HTH_1"/>
    <property type="match status" value="1"/>
</dbReference>
<dbReference type="InterPro" id="IPR036390">
    <property type="entry name" value="WH_DNA-bd_sf"/>
</dbReference>
<dbReference type="GO" id="GO:0006351">
    <property type="term" value="P:DNA-templated transcription"/>
    <property type="evidence" value="ECO:0007669"/>
    <property type="project" value="TreeGrafter"/>
</dbReference>
<dbReference type="Pfam" id="PF03466">
    <property type="entry name" value="LysR_substrate"/>
    <property type="match status" value="1"/>
</dbReference>
<name>A0A369TH99_9PROT</name>
<dbReference type="InterPro" id="IPR036388">
    <property type="entry name" value="WH-like_DNA-bd_sf"/>
</dbReference>
<dbReference type="Gene3D" id="1.10.10.10">
    <property type="entry name" value="Winged helix-like DNA-binding domain superfamily/Winged helix DNA-binding domain"/>
    <property type="match status" value="1"/>
</dbReference>